<dbReference type="Proteomes" id="UP001322138">
    <property type="component" value="Unassembled WGS sequence"/>
</dbReference>
<proteinExistence type="inferred from homology"/>
<keyword evidence="5" id="KW-1185">Reference proteome</keyword>
<feature type="domain" description="Peptidase A1" evidence="3">
    <location>
        <begin position="309"/>
        <end position="677"/>
    </location>
</feature>
<keyword evidence="2" id="KW-0812">Transmembrane</keyword>
<dbReference type="GeneID" id="87891985"/>
<dbReference type="InterPro" id="IPR034164">
    <property type="entry name" value="Pepsin-like_dom"/>
</dbReference>
<sequence length="682" mass="75556">MATYVTEQSTTAIGVLFPTLAIILLGIRTYGLFRHYSRRDIGIDDVLIVPAAFLTVTSGVAMAIGAQMHIIGGHSLDGSWGPEDNVKLGKFEYAFWMGHILAIGFIKLTLLFFFRGLFKGRAERTAFDYSNWTLIALVILWTVLFLFLEIFACGLRPESGWESFESLRTKCMDTFGMLTGCSVFSWVLDLAIFIEPLIMIRTLNMSLKRKVQASIVFLFSGFAVIAGLLRMIPWIQIYMQDVRNPTIRILADDLPVTDQEDTVTSNVIPMRKHIVPSSEHRSSVVKPVYRRTADVNHPANLTNVHDVYYIVDIVVGNQTLAVSVDTGSSDTWFVSDYFECVRFWWQGPEYKPNCGLADGFTGNLSGGVLDNPPFVRSYMDTTFVSGYYGFEDVTVGSITAKNQRVGVVNYTFWAGDGLTSGLLGLGYPFMTSLDGAEQNQAPYDPVFTTMWKNKLIDPLFSIALSRESGDQGEPDGEVRTPEGSYLALGGLPPVEVDEESWARTKIHGVDAIPEWMFEQSDLGLYIIKPDSWVYGRESENATPAEADQGAVTTHGLTTNTTQFPVLIDVGATLSLLPKGLVQKLYAAFDPPAKYLSTNGLFFALCNATIPKFGVNIGENTFYFAPEDLLRQTARDPSGEYCRIGVTDVNGGPYVLGVSFLSSVVAVFDIENTEMRFASRTKY</sequence>
<keyword evidence="2" id="KW-1133">Transmembrane helix</keyword>
<comment type="similarity">
    <text evidence="1">Belongs to the peptidase A1 family.</text>
</comment>
<reference evidence="4 5" key="1">
    <citation type="journal article" date="2023" name="bioRxiv">
        <title>High-quality genome assemblies of four members of thePodospora anserinaspecies complex.</title>
        <authorList>
            <person name="Ament-Velasquez S.L."/>
            <person name="Vogan A.A."/>
            <person name="Wallerman O."/>
            <person name="Hartmann F."/>
            <person name="Gautier V."/>
            <person name="Silar P."/>
            <person name="Giraud T."/>
            <person name="Johannesson H."/>
        </authorList>
    </citation>
    <scope>NUCLEOTIDE SEQUENCE [LARGE SCALE GENOMIC DNA]</scope>
    <source>
        <strain evidence="4 5">CBS 112042</strain>
    </source>
</reference>
<keyword evidence="2" id="KW-0472">Membrane</keyword>
<dbReference type="SUPFAM" id="SSF50630">
    <property type="entry name" value="Acid proteases"/>
    <property type="match status" value="1"/>
</dbReference>
<evidence type="ECO:0000313" key="4">
    <source>
        <dbReference type="EMBL" id="KAK4643856.1"/>
    </source>
</evidence>
<dbReference type="Pfam" id="PF00026">
    <property type="entry name" value="Asp"/>
    <property type="match status" value="2"/>
</dbReference>
<dbReference type="InterPro" id="IPR049326">
    <property type="entry name" value="Rhodopsin_dom_fungi"/>
</dbReference>
<dbReference type="PROSITE" id="PS51767">
    <property type="entry name" value="PEPTIDASE_A1"/>
    <property type="match status" value="1"/>
</dbReference>
<dbReference type="Gene3D" id="2.40.70.10">
    <property type="entry name" value="Acid Proteases"/>
    <property type="match status" value="2"/>
</dbReference>
<dbReference type="InterPro" id="IPR033121">
    <property type="entry name" value="PEPTIDASE_A1"/>
</dbReference>
<accession>A0ABR0FIS4</accession>
<dbReference type="PANTHER" id="PTHR47966">
    <property type="entry name" value="BETA-SITE APP-CLEAVING ENZYME, ISOFORM A-RELATED"/>
    <property type="match status" value="1"/>
</dbReference>
<organism evidence="4 5">
    <name type="scientific">Podospora bellae-mahoneyi</name>
    <dbReference type="NCBI Taxonomy" id="2093777"/>
    <lineage>
        <taxon>Eukaryota</taxon>
        <taxon>Fungi</taxon>
        <taxon>Dikarya</taxon>
        <taxon>Ascomycota</taxon>
        <taxon>Pezizomycotina</taxon>
        <taxon>Sordariomycetes</taxon>
        <taxon>Sordariomycetidae</taxon>
        <taxon>Sordariales</taxon>
        <taxon>Podosporaceae</taxon>
        <taxon>Podospora</taxon>
    </lineage>
</organism>
<feature type="transmembrane region" description="Helical" evidence="2">
    <location>
        <begin position="12"/>
        <end position="33"/>
    </location>
</feature>
<dbReference type="EMBL" id="JAFFGZ010000006">
    <property type="protein sequence ID" value="KAK4643856.1"/>
    <property type="molecule type" value="Genomic_DNA"/>
</dbReference>
<feature type="transmembrane region" description="Helical" evidence="2">
    <location>
        <begin position="93"/>
        <end position="114"/>
    </location>
</feature>
<evidence type="ECO:0000259" key="3">
    <source>
        <dbReference type="PROSITE" id="PS51767"/>
    </source>
</evidence>
<dbReference type="PRINTS" id="PR00792">
    <property type="entry name" value="PEPSIN"/>
</dbReference>
<gene>
    <name evidence="4" type="ORF">QC761_0072210</name>
</gene>
<dbReference type="InterPro" id="IPR001461">
    <property type="entry name" value="Aspartic_peptidase_A1"/>
</dbReference>
<dbReference type="Pfam" id="PF20684">
    <property type="entry name" value="Fung_rhodopsin"/>
    <property type="match status" value="1"/>
</dbReference>
<evidence type="ECO:0000256" key="1">
    <source>
        <dbReference type="ARBA" id="ARBA00007447"/>
    </source>
</evidence>
<comment type="caution">
    <text evidence="4">The sequence shown here is derived from an EMBL/GenBank/DDBJ whole genome shotgun (WGS) entry which is preliminary data.</text>
</comment>
<dbReference type="PANTHER" id="PTHR47966:SF47">
    <property type="entry name" value="ENDOPEPTIDASE, PUTATIVE (AFU_ORTHOLOGUE AFUA_3G01220)-RELATED"/>
    <property type="match status" value="1"/>
</dbReference>
<dbReference type="CDD" id="cd05471">
    <property type="entry name" value="pepsin_like"/>
    <property type="match status" value="1"/>
</dbReference>
<feature type="transmembrane region" description="Helical" evidence="2">
    <location>
        <begin position="215"/>
        <end position="235"/>
    </location>
</feature>
<feature type="transmembrane region" description="Helical" evidence="2">
    <location>
        <begin position="175"/>
        <end position="194"/>
    </location>
</feature>
<name>A0ABR0FIS4_9PEZI</name>
<feature type="transmembrane region" description="Helical" evidence="2">
    <location>
        <begin position="45"/>
        <end position="73"/>
    </location>
</feature>
<feature type="transmembrane region" description="Helical" evidence="2">
    <location>
        <begin position="134"/>
        <end position="155"/>
    </location>
</feature>
<dbReference type="RefSeq" id="XP_062732832.1">
    <property type="nucleotide sequence ID" value="XM_062872721.1"/>
</dbReference>
<evidence type="ECO:0000313" key="5">
    <source>
        <dbReference type="Proteomes" id="UP001322138"/>
    </source>
</evidence>
<dbReference type="InterPro" id="IPR021109">
    <property type="entry name" value="Peptidase_aspartic_dom_sf"/>
</dbReference>
<evidence type="ECO:0000256" key="2">
    <source>
        <dbReference type="SAM" id="Phobius"/>
    </source>
</evidence>
<protein>
    <recommendedName>
        <fullName evidence="3">Peptidase A1 domain-containing protein</fullName>
    </recommendedName>
</protein>